<feature type="transmembrane region" description="Helical" evidence="2">
    <location>
        <begin position="58"/>
        <end position="82"/>
    </location>
</feature>
<evidence type="ECO:0000256" key="1">
    <source>
        <dbReference type="SAM" id="MobiDB-lite"/>
    </source>
</evidence>
<feature type="transmembrane region" description="Helical" evidence="2">
    <location>
        <begin position="152"/>
        <end position="174"/>
    </location>
</feature>
<evidence type="ECO:0000313" key="3">
    <source>
        <dbReference type="EMBL" id="CAF3797342.1"/>
    </source>
</evidence>
<dbReference type="Proteomes" id="UP000663865">
    <property type="component" value="Unassembled WGS sequence"/>
</dbReference>
<accession>A0A819B7M7</accession>
<comment type="caution">
    <text evidence="3">The sequence shown here is derived from an EMBL/GenBank/DDBJ whole genome shotgun (WGS) entry which is preliminary data.</text>
</comment>
<dbReference type="Proteomes" id="UP000663838">
    <property type="component" value="Unassembled WGS sequence"/>
</dbReference>
<dbReference type="AlphaFoldDB" id="A0A819B7M7"/>
<reference evidence="3" key="1">
    <citation type="submission" date="2021-02" db="EMBL/GenBank/DDBJ databases">
        <authorList>
            <person name="Nowell W R."/>
        </authorList>
    </citation>
    <scope>NUCLEOTIDE SEQUENCE</scope>
</reference>
<feature type="region of interest" description="Disordered" evidence="1">
    <location>
        <begin position="183"/>
        <end position="216"/>
    </location>
</feature>
<keyword evidence="2" id="KW-0812">Transmembrane</keyword>
<name>A0A819B7M7_9BILA</name>
<evidence type="ECO:0000256" key="2">
    <source>
        <dbReference type="SAM" id="Phobius"/>
    </source>
</evidence>
<proteinExistence type="predicted"/>
<feature type="transmembrane region" description="Helical" evidence="2">
    <location>
        <begin position="21"/>
        <end position="46"/>
    </location>
</feature>
<sequence length="252" mass="27654">MCANSCWPNGQSWKHYWPARMVSLIAVLQLFVSFAVGGLHIAIVTIGSVSLCAVFMSWYVIGFVFLGVSIICWISICCVSCCNRSSVACATYVMITNVLTFILAAVLISFDNKFINGQLSPDSVTSSLSCITSYQNTSNLSSIFLGITKGQLAGSVIMLVLSLLFIAIYIYVYIRAVRDDEYRPNDHRQRPGQHASNQTPDYEIPTPHTVPPLSRRPPGIAYLKPNNARYDNQPPGIICPSCGAAVVVIEQF</sequence>
<evidence type="ECO:0000313" key="5">
    <source>
        <dbReference type="Proteomes" id="UP000663865"/>
    </source>
</evidence>
<keyword evidence="2" id="KW-1133">Transmembrane helix</keyword>
<protein>
    <submittedName>
        <fullName evidence="3">Uncharacterized protein</fullName>
    </submittedName>
</protein>
<dbReference type="EMBL" id="CAJOBS010004498">
    <property type="protein sequence ID" value="CAF4882452.1"/>
    <property type="molecule type" value="Genomic_DNA"/>
</dbReference>
<feature type="transmembrane region" description="Helical" evidence="2">
    <location>
        <begin position="89"/>
        <end position="110"/>
    </location>
</feature>
<keyword evidence="2" id="KW-0472">Membrane</keyword>
<evidence type="ECO:0000313" key="4">
    <source>
        <dbReference type="EMBL" id="CAF4882452.1"/>
    </source>
</evidence>
<organism evidence="3 5">
    <name type="scientific">Rotaria socialis</name>
    <dbReference type="NCBI Taxonomy" id="392032"/>
    <lineage>
        <taxon>Eukaryota</taxon>
        <taxon>Metazoa</taxon>
        <taxon>Spiralia</taxon>
        <taxon>Gnathifera</taxon>
        <taxon>Rotifera</taxon>
        <taxon>Eurotatoria</taxon>
        <taxon>Bdelloidea</taxon>
        <taxon>Philodinida</taxon>
        <taxon>Philodinidae</taxon>
        <taxon>Rotaria</taxon>
    </lineage>
</organism>
<gene>
    <name evidence="3" type="ORF">KIK155_LOCUS32228</name>
    <name evidence="4" type="ORF">TOA249_LOCUS29364</name>
</gene>
<dbReference type="EMBL" id="CAJNYV010006044">
    <property type="protein sequence ID" value="CAF3797342.1"/>
    <property type="molecule type" value="Genomic_DNA"/>
</dbReference>